<evidence type="ECO:0000313" key="4">
    <source>
        <dbReference type="Proteomes" id="UP001241758"/>
    </source>
</evidence>
<organism evidence="3 4">
    <name type="scientific">Actinoplanes sandaracinus</name>
    <dbReference type="NCBI Taxonomy" id="3045177"/>
    <lineage>
        <taxon>Bacteria</taxon>
        <taxon>Bacillati</taxon>
        <taxon>Actinomycetota</taxon>
        <taxon>Actinomycetes</taxon>
        <taxon>Micromonosporales</taxon>
        <taxon>Micromonosporaceae</taxon>
        <taxon>Actinoplanes</taxon>
    </lineage>
</organism>
<evidence type="ECO:0000256" key="1">
    <source>
        <dbReference type="SAM" id="SignalP"/>
    </source>
</evidence>
<protein>
    <submittedName>
        <fullName evidence="3">DUF4232 domain-containing protein</fullName>
    </submittedName>
</protein>
<evidence type="ECO:0000259" key="2">
    <source>
        <dbReference type="Pfam" id="PF14016"/>
    </source>
</evidence>
<reference evidence="3 4" key="1">
    <citation type="submission" date="2023-05" db="EMBL/GenBank/DDBJ databases">
        <title>Actinoplanes sp. NEAU-A12 genome sequencing.</title>
        <authorList>
            <person name="Wang Z.-S."/>
        </authorList>
    </citation>
    <scope>NUCLEOTIDE SEQUENCE [LARGE SCALE GENOMIC DNA]</scope>
    <source>
        <strain evidence="3 4">NEAU-A12</strain>
    </source>
</reference>
<gene>
    <name evidence="3" type="ORF">QLQ12_24405</name>
</gene>
<dbReference type="Pfam" id="PF14016">
    <property type="entry name" value="DUF4232"/>
    <property type="match status" value="1"/>
</dbReference>
<dbReference type="EMBL" id="JASCTH010000016">
    <property type="protein sequence ID" value="MDI6101768.1"/>
    <property type="molecule type" value="Genomic_DNA"/>
</dbReference>
<feature type="signal peptide" evidence="1">
    <location>
        <begin position="1"/>
        <end position="27"/>
    </location>
</feature>
<comment type="caution">
    <text evidence="3">The sequence shown here is derived from an EMBL/GenBank/DDBJ whole genome shotgun (WGS) entry which is preliminary data.</text>
</comment>
<dbReference type="RefSeq" id="WP_282762751.1">
    <property type="nucleotide sequence ID" value="NZ_JASCTH010000016.1"/>
</dbReference>
<keyword evidence="4" id="KW-1185">Reference proteome</keyword>
<keyword evidence="1" id="KW-0732">Signal</keyword>
<feature type="domain" description="DUF4232" evidence="2">
    <location>
        <begin position="62"/>
        <end position="194"/>
    </location>
</feature>
<accession>A0ABT6WPW4</accession>
<dbReference type="InterPro" id="IPR025326">
    <property type="entry name" value="DUF4232"/>
</dbReference>
<sequence>MRRSDRSHRRATAVATRWPLAAVLLLAACARPDQIVTPETGRSAAVSAPPSSPAPPAPRCIGGVEITLGETSAAMGLRATGIELRNCGTAPYTVEGYPDLELLDDDRKPLDVRVLHGVAEVAMIEHWAVEPKPITVAPGERVRALLVWRNLTTEAEKIATGAYVHVAPATGQPRHIVAHHVDTGNTGKAAVSPWVRD</sequence>
<evidence type="ECO:0000313" key="3">
    <source>
        <dbReference type="EMBL" id="MDI6101768.1"/>
    </source>
</evidence>
<name>A0ABT6WPW4_9ACTN</name>
<dbReference type="PROSITE" id="PS51257">
    <property type="entry name" value="PROKAR_LIPOPROTEIN"/>
    <property type="match status" value="1"/>
</dbReference>
<proteinExistence type="predicted"/>
<dbReference type="Proteomes" id="UP001241758">
    <property type="component" value="Unassembled WGS sequence"/>
</dbReference>
<feature type="chain" id="PRO_5045722709" evidence="1">
    <location>
        <begin position="28"/>
        <end position="197"/>
    </location>
</feature>